<dbReference type="STRING" id="545695.TREAZ_1695"/>
<reference evidence="1 2" key="2">
    <citation type="journal article" date="2011" name="ISME J.">
        <title>RNA-seq reveals cooperative metabolic interactions between two termite-gut spirochete species in co-culture.</title>
        <authorList>
            <person name="Rosenthal A.Z."/>
            <person name="Matson E.G."/>
            <person name="Eldar A."/>
            <person name="Leadbetter J.R."/>
        </authorList>
    </citation>
    <scope>NUCLEOTIDE SEQUENCE [LARGE SCALE GENOMIC DNA]</scope>
    <source>
        <strain evidence="2">ATCC BAA-888 / DSM 13862 / ZAS-9</strain>
    </source>
</reference>
<accession>F5YCQ8</accession>
<dbReference type="InParanoid" id="F5YCQ8"/>
<keyword evidence="2" id="KW-1185">Reference proteome</keyword>
<dbReference type="KEGG" id="taz:TREAZ_1695"/>
<evidence type="ECO:0000313" key="1">
    <source>
        <dbReference type="EMBL" id="AEF81040.1"/>
    </source>
</evidence>
<sequence length="37" mass="4412">MNLEYIKKSQKNLQKPIKKIVKNLTNHSMRAIFLIVE</sequence>
<gene>
    <name evidence="1" type="ordered locus">TREAZ_1695</name>
</gene>
<evidence type="ECO:0000313" key="2">
    <source>
        <dbReference type="Proteomes" id="UP000009222"/>
    </source>
</evidence>
<dbReference type="Proteomes" id="UP000009222">
    <property type="component" value="Chromosome"/>
</dbReference>
<protein>
    <submittedName>
        <fullName evidence="1">Uncharacterized protein</fullName>
    </submittedName>
</protein>
<dbReference type="EMBL" id="CP001841">
    <property type="protein sequence ID" value="AEF81040.1"/>
    <property type="molecule type" value="Genomic_DNA"/>
</dbReference>
<dbReference type="AlphaFoldDB" id="F5YCQ8"/>
<name>F5YCQ8_LEAAZ</name>
<reference evidence="2" key="1">
    <citation type="submission" date="2009-12" db="EMBL/GenBank/DDBJ databases">
        <title>Complete sequence of Treponema azotonutricium strain ZAS-9.</title>
        <authorList>
            <person name="Tetu S.G."/>
            <person name="Matson E."/>
            <person name="Ren Q."/>
            <person name="Seshadri R."/>
            <person name="Elbourne L."/>
            <person name="Hassan K.A."/>
            <person name="Durkin A."/>
            <person name="Radune D."/>
            <person name="Mohamoud Y."/>
            <person name="Shay R."/>
            <person name="Jin S."/>
            <person name="Zhang X."/>
            <person name="Lucey K."/>
            <person name="Ballor N.R."/>
            <person name="Ottesen E."/>
            <person name="Rosenthal R."/>
            <person name="Allen A."/>
            <person name="Leadbetter J.R."/>
            <person name="Paulsen I.T."/>
        </authorList>
    </citation>
    <scope>NUCLEOTIDE SEQUENCE [LARGE SCALE GENOMIC DNA]</scope>
    <source>
        <strain evidence="2">ATCC BAA-888 / DSM 13862 / ZAS-9</strain>
    </source>
</reference>
<organism evidence="1 2">
    <name type="scientific">Leadbettera azotonutricia (strain ATCC BAA-888 / DSM 13862 / ZAS-9)</name>
    <name type="common">Treponema azotonutricium</name>
    <dbReference type="NCBI Taxonomy" id="545695"/>
    <lineage>
        <taxon>Bacteria</taxon>
        <taxon>Pseudomonadati</taxon>
        <taxon>Spirochaetota</taxon>
        <taxon>Spirochaetia</taxon>
        <taxon>Spirochaetales</taxon>
        <taxon>Breznakiellaceae</taxon>
        <taxon>Leadbettera</taxon>
    </lineage>
</organism>
<proteinExistence type="predicted"/>
<dbReference type="HOGENOM" id="CLU_3349864_0_0_12"/>